<evidence type="ECO:0000313" key="1">
    <source>
        <dbReference type="EMBL" id="AUW30824.1"/>
    </source>
</evidence>
<sequence>MQDGSHLHSPGLPKVKMPPVRAPLAAKLVNAQAARLEKYCGVDAQSKSVFDDEGEGVLQTKLSLLDQTVEAGRMKNSLSREDVAQNERNAQFKHTLYYDKLHSLAAADGATTASVPGYYQHSALESDDDADDDPNDEDAVSISSMDACCSTTSESIGSDIDKQWLLNASLTHGELPYTPARLDFPRSRMHLTEICPICQGEDSDEIPAMRTPCCGRFIHEICNDEELEKTGKCWGCGNAQNSPSSSKAWTCSRADEYIVHFAMDSERIREDSSSPSCNATPEQCASLASSSFGETESSDPNAFNDMSPHPYIPCYLEPEENKALDDLEALKGYFLALWTEVADKVTERERVRIIREVVTVPVDFHTIKSMVPSPAINSQLPADFGSVTIIQNQSLQERSHALSRLQTSLESAMDAMQNLV</sequence>
<reference evidence="1" key="1">
    <citation type="submission" date="2017-12" db="EMBL/GenBank/DDBJ databases">
        <title>Genome Sequencing Reveals a Rich Biosynthetic Potential.</title>
        <authorList>
            <person name="Bertrand R.L."/>
            <person name="Abdel-Hameed M.E."/>
            <person name="Sorensen J.L."/>
        </authorList>
    </citation>
    <scope>NUCLEOTIDE SEQUENCE</scope>
</reference>
<proteinExistence type="predicted"/>
<dbReference type="AlphaFoldDB" id="A0A2K9YD96"/>
<name>A0A2K9YD96_CLAUC</name>
<protein>
    <submittedName>
        <fullName evidence="1">Uncharacterized protein</fullName>
    </submittedName>
</protein>
<accession>A0A2K9YD96</accession>
<dbReference type="EMBL" id="MG777476">
    <property type="protein sequence ID" value="AUW30824.1"/>
    <property type="molecule type" value="Genomic_DNA"/>
</dbReference>
<organism evidence="1">
    <name type="scientific">Cladonia uncialis subsp. uncialis</name>
    <dbReference type="NCBI Taxonomy" id="180999"/>
    <lineage>
        <taxon>Eukaryota</taxon>
        <taxon>Fungi</taxon>
        <taxon>Dikarya</taxon>
        <taxon>Ascomycota</taxon>
        <taxon>Pezizomycotina</taxon>
        <taxon>Lecanoromycetes</taxon>
        <taxon>OSLEUM clade</taxon>
        <taxon>Lecanoromycetidae</taxon>
        <taxon>Lecanorales</taxon>
        <taxon>Lecanorineae</taxon>
        <taxon>Cladoniaceae</taxon>
        <taxon>Cladonia</taxon>
    </lineage>
</organism>